<dbReference type="Proteomes" id="UP000638732">
    <property type="component" value="Unassembled WGS sequence"/>
</dbReference>
<evidence type="ECO:0000256" key="1">
    <source>
        <dbReference type="PROSITE-ProRule" id="PRU00339"/>
    </source>
</evidence>
<dbReference type="InterPro" id="IPR019734">
    <property type="entry name" value="TPR_rpt"/>
</dbReference>
<dbReference type="PROSITE" id="PS50005">
    <property type="entry name" value="TPR"/>
    <property type="match status" value="2"/>
</dbReference>
<keyword evidence="1" id="KW-0802">TPR repeat</keyword>
<dbReference type="InterPro" id="IPR011990">
    <property type="entry name" value="TPR-like_helical_dom_sf"/>
</dbReference>
<dbReference type="SMART" id="SM00028">
    <property type="entry name" value="TPR"/>
    <property type="match status" value="10"/>
</dbReference>
<gene>
    <name evidence="2" type="ORF">GSY63_13860</name>
</gene>
<dbReference type="SUPFAM" id="SSF48452">
    <property type="entry name" value="TPR-like"/>
    <property type="match status" value="4"/>
</dbReference>
<protein>
    <submittedName>
        <fullName evidence="2">Tetratricopeptide repeat protein</fullName>
    </submittedName>
</protein>
<dbReference type="RefSeq" id="WP_166586428.1">
    <property type="nucleotide sequence ID" value="NZ_WWEO01000043.1"/>
</dbReference>
<reference evidence="2" key="2">
    <citation type="submission" date="2020-10" db="EMBL/GenBank/DDBJ databases">
        <title>Mucilaginibacter sp. nov., isolated from soil.</title>
        <authorList>
            <person name="Jeon C.O."/>
        </authorList>
    </citation>
    <scope>NUCLEOTIDE SEQUENCE</scope>
    <source>
        <strain evidence="2">R11</strain>
    </source>
</reference>
<evidence type="ECO:0000313" key="2">
    <source>
        <dbReference type="EMBL" id="NCD70450.1"/>
    </source>
</evidence>
<keyword evidence="3" id="KW-1185">Reference proteome</keyword>
<sequence length="594" mass="67398">MIPQEERAVTAILAKIKAMKLKLTLITMAFLPALCFAQNADKNAVAQPHAKAMTSTDSLMVKQMYFTALREKTIENTTLAADLFTRILQIDANNDAAMYELANLKKITKDEATAQQLLERATTLKPDNEWYWVALASSYEKSNNIIKLENVFTQLIRLNGDNADYYIDKANALSIDKKYDEALETYDELEKITGPTDDLLLKRQKIYLMQGKVDKATAGLKAAIAANPNQVKYYLMLGEVYNSNGFVDDALATFQKAEKIEPQNGYVHLELADMYRNKKSYEASYNQLKLAFAIPELGVDQKLRIIMAYVPQFPDPNAKASALELSRIVTVAHPTEARAFALYGDMLVQNQYYKDAKAQYQKSLAINDQVYVVHEQLVRIEIGDNDIDAAIKDGENALSLFPNQAWMNYLVGVAWMQKKNYNKGLGYVKNATSLEVQDKELLSQSYSAVGDCYHELKNDKLSDEAYDKSLSYNPDNAYTLNNYAYYLSVRGVELDKAEQMSKHSNELQPSTASFEDTYAWILFKQKKYAEAKVWMEKALVNDKDHNAVQVEHYGDIMFYLGKVEAAVENWKKAKAYGGQSSVLERKINEKKYIE</sequence>
<dbReference type="Gene3D" id="1.25.40.10">
    <property type="entry name" value="Tetratricopeptide repeat domain"/>
    <property type="match status" value="4"/>
</dbReference>
<reference evidence="2" key="1">
    <citation type="submission" date="2020-01" db="EMBL/GenBank/DDBJ databases">
        <authorList>
            <person name="Seo Y.L."/>
        </authorList>
    </citation>
    <scope>NUCLEOTIDE SEQUENCE</scope>
    <source>
        <strain evidence="2">R11</strain>
    </source>
</reference>
<evidence type="ECO:0000313" key="3">
    <source>
        <dbReference type="Proteomes" id="UP000638732"/>
    </source>
</evidence>
<dbReference type="Pfam" id="PF13181">
    <property type="entry name" value="TPR_8"/>
    <property type="match status" value="2"/>
</dbReference>
<feature type="repeat" description="TPR" evidence="1">
    <location>
        <begin position="443"/>
        <end position="476"/>
    </location>
</feature>
<dbReference type="PANTHER" id="PTHR12558">
    <property type="entry name" value="CELL DIVISION CYCLE 16,23,27"/>
    <property type="match status" value="1"/>
</dbReference>
<feature type="repeat" description="TPR" evidence="1">
    <location>
        <begin position="231"/>
        <end position="264"/>
    </location>
</feature>
<dbReference type="EMBL" id="WWEO01000043">
    <property type="protein sequence ID" value="NCD70450.1"/>
    <property type="molecule type" value="Genomic_DNA"/>
</dbReference>
<dbReference type="AlphaFoldDB" id="A0A966DTA3"/>
<name>A0A966DTA3_9SPHI</name>
<dbReference type="PANTHER" id="PTHR12558:SF13">
    <property type="entry name" value="CELL DIVISION CYCLE PROTEIN 27 HOMOLOG"/>
    <property type="match status" value="1"/>
</dbReference>
<organism evidence="2 3">
    <name type="scientific">Mucilaginibacter agri</name>
    <dbReference type="NCBI Taxonomy" id="2695265"/>
    <lineage>
        <taxon>Bacteria</taxon>
        <taxon>Pseudomonadati</taxon>
        <taxon>Bacteroidota</taxon>
        <taxon>Sphingobacteriia</taxon>
        <taxon>Sphingobacteriales</taxon>
        <taxon>Sphingobacteriaceae</taxon>
        <taxon>Mucilaginibacter</taxon>
    </lineage>
</organism>
<proteinExistence type="predicted"/>
<accession>A0A966DTA3</accession>
<comment type="caution">
    <text evidence="2">The sequence shown here is derived from an EMBL/GenBank/DDBJ whole genome shotgun (WGS) entry which is preliminary data.</text>
</comment>
<dbReference type="Pfam" id="PF13432">
    <property type="entry name" value="TPR_16"/>
    <property type="match status" value="1"/>
</dbReference>